<evidence type="ECO:0000256" key="3">
    <source>
        <dbReference type="ARBA" id="ARBA00022989"/>
    </source>
</evidence>
<evidence type="ECO:0000313" key="10">
    <source>
        <dbReference type="Proteomes" id="UP000799777"/>
    </source>
</evidence>
<evidence type="ECO:0000313" key="9">
    <source>
        <dbReference type="EMBL" id="KAF2035554.1"/>
    </source>
</evidence>
<feature type="domain" description="Rhodopsin" evidence="8">
    <location>
        <begin position="26"/>
        <end position="260"/>
    </location>
</feature>
<comment type="similarity">
    <text evidence="5">Belongs to the SAT4 family.</text>
</comment>
<proteinExistence type="inferred from homology"/>
<feature type="transmembrane region" description="Helical" evidence="7">
    <location>
        <begin position="6"/>
        <end position="27"/>
    </location>
</feature>
<keyword evidence="2 7" id="KW-0812">Transmembrane</keyword>
<dbReference type="InterPro" id="IPR049326">
    <property type="entry name" value="Rhodopsin_dom_fungi"/>
</dbReference>
<accession>A0A9P4HJS7</accession>
<feature type="transmembrane region" description="Helical" evidence="7">
    <location>
        <begin position="233"/>
        <end position="253"/>
    </location>
</feature>
<feature type="transmembrane region" description="Helical" evidence="7">
    <location>
        <begin position="163"/>
        <end position="185"/>
    </location>
</feature>
<dbReference type="GO" id="GO:0016020">
    <property type="term" value="C:membrane"/>
    <property type="evidence" value="ECO:0007669"/>
    <property type="project" value="UniProtKB-SubCell"/>
</dbReference>
<dbReference type="InterPro" id="IPR052337">
    <property type="entry name" value="SAT4-like"/>
</dbReference>
<protein>
    <recommendedName>
        <fullName evidence="8">Rhodopsin domain-containing protein</fullName>
    </recommendedName>
</protein>
<evidence type="ECO:0000256" key="6">
    <source>
        <dbReference type="SAM" id="MobiDB-lite"/>
    </source>
</evidence>
<evidence type="ECO:0000256" key="4">
    <source>
        <dbReference type="ARBA" id="ARBA00023136"/>
    </source>
</evidence>
<dbReference type="OrthoDB" id="5413793at2759"/>
<organism evidence="9 10">
    <name type="scientific">Setomelanomma holmii</name>
    <dbReference type="NCBI Taxonomy" id="210430"/>
    <lineage>
        <taxon>Eukaryota</taxon>
        <taxon>Fungi</taxon>
        <taxon>Dikarya</taxon>
        <taxon>Ascomycota</taxon>
        <taxon>Pezizomycotina</taxon>
        <taxon>Dothideomycetes</taxon>
        <taxon>Pleosporomycetidae</taxon>
        <taxon>Pleosporales</taxon>
        <taxon>Pleosporineae</taxon>
        <taxon>Phaeosphaeriaceae</taxon>
        <taxon>Setomelanomma</taxon>
    </lineage>
</organism>
<comment type="caution">
    <text evidence="9">The sequence shown here is derived from an EMBL/GenBank/DDBJ whole genome shotgun (WGS) entry which is preliminary data.</text>
</comment>
<dbReference type="PROSITE" id="PS51257">
    <property type="entry name" value="PROKAR_LIPOPROTEIN"/>
    <property type="match status" value="1"/>
</dbReference>
<dbReference type="Proteomes" id="UP000799777">
    <property type="component" value="Unassembled WGS sequence"/>
</dbReference>
<reference evidence="9" key="1">
    <citation type="journal article" date="2020" name="Stud. Mycol.">
        <title>101 Dothideomycetes genomes: a test case for predicting lifestyles and emergence of pathogens.</title>
        <authorList>
            <person name="Haridas S."/>
            <person name="Albert R."/>
            <person name="Binder M."/>
            <person name="Bloem J."/>
            <person name="Labutti K."/>
            <person name="Salamov A."/>
            <person name="Andreopoulos B."/>
            <person name="Baker S."/>
            <person name="Barry K."/>
            <person name="Bills G."/>
            <person name="Bluhm B."/>
            <person name="Cannon C."/>
            <person name="Castanera R."/>
            <person name="Culley D."/>
            <person name="Daum C."/>
            <person name="Ezra D."/>
            <person name="Gonzalez J."/>
            <person name="Henrissat B."/>
            <person name="Kuo A."/>
            <person name="Liang C."/>
            <person name="Lipzen A."/>
            <person name="Lutzoni F."/>
            <person name="Magnuson J."/>
            <person name="Mondo S."/>
            <person name="Nolan M."/>
            <person name="Ohm R."/>
            <person name="Pangilinan J."/>
            <person name="Park H.-J."/>
            <person name="Ramirez L."/>
            <person name="Alfaro M."/>
            <person name="Sun H."/>
            <person name="Tritt A."/>
            <person name="Yoshinaga Y."/>
            <person name="Zwiers L.-H."/>
            <person name="Turgeon B."/>
            <person name="Goodwin S."/>
            <person name="Spatafora J."/>
            <person name="Crous P."/>
            <person name="Grigoriev I."/>
        </authorList>
    </citation>
    <scope>NUCLEOTIDE SEQUENCE</scope>
    <source>
        <strain evidence="9">CBS 110217</strain>
    </source>
</reference>
<dbReference type="EMBL" id="ML978157">
    <property type="protein sequence ID" value="KAF2035554.1"/>
    <property type="molecule type" value="Genomic_DNA"/>
</dbReference>
<keyword evidence="4 7" id="KW-0472">Membrane</keyword>
<dbReference type="PANTHER" id="PTHR33048">
    <property type="entry name" value="PTH11-LIKE INTEGRAL MEMBRANE PROTEIN (AFU_ORTHOLOGUE AFUA_5G11245)"/>
    <property type="match status" value="1"/>
</dbReference>
<comment type="subcellular location">
    <subcellularLocation>
        <location evidence="1">Membrane</location>
        <topology evidence="1">Multi-pass membrane protein</topology>
    </subcellularLocation>
</comment>
<dbReference type="AlphaFoldDB" id="A0A9P4HJS7"/>
<dbReference type="PANTHER" id="PTHR33048:SF131">
    <property type="entry name" value="INTEGRAL MEMBRANE PROTEIN"/>
    <property type="match status" value="1"/>
</dbReference>
<evidence type="ECO:0000259" key="8">
    <source>
        <dbReference type="Pfam" id="PF20684"/>
    </source>
</evidence>
<keyword evidence="3 7" id="KW-1133">Transmembrane helix</keyword>
<evidence type="ECO:0000256" key="2">
    <source>
        <dbReference type="ARBA" id="ARBA00022692"/>
    </source>
</evidence>
<evidence type="ECO:0000256" key="5">
    <source>
        <dbReference type="ARBA" id="ARBA00038359"/>
    </source>
</evidence>
<evidence type="ECO:0000256" key="7">
    <source>
        <dbReference type="SAM" id="Phobius"/>
    </source>
</evidence>
<feature type="region of interest" description="Disordered" evidence="6">
    <location>
        <begin position="304"/>
        <end position="354"/>
    </location>
</feature>
<dbReference type="Pfam" id="PF20684">
    <property type="entry name" value="Fung_rhodopsin"/>
    <property type="match status" value="1"/>
</dbReference>
<feature type="transmembrane region" description="Helical" evidence="7">
    <location>
        <begin position="120"/>
        <end position="143"/>
    </location>
</feature>
<feature type="transmembrane region" description="Helical" evidence="7">
    <location>
        <begin position="39"/>
        <end position="60"/>
    </location>
</feature>
<gene>
    <name evidence="9" type="ORF">EK21DRAFT_53898</name>
</gene>
<sequence>MRDFRPAILATNAVLIVLSLAAIACRVGRKTFLVGSFSWHDALITLAAISASTFSILQTVSTRFGVGLPNADVPDSNMTIILKLVMASRIFYFTCNWAVKHSLLLFYATLTIDHWPRISIYTMHFLAFAFGMTNIFATIFQCLPIHKMWNDKVPGHCINIDAFNYFNSCFMLANDLSLYAMPLLFTWKLHVSRPQRIAVNLLFALGGLVLAASGARIYFVYAQATYPDFTYRFALTMMCAVIENHLAIIVACAPSIKVMLLHTCPSLEKKFEKLVSNRSSGSEEFSIATIVMADAEAGWGMGRGKGEGGGLRPMSERTVTGDSGRSRSQRKWWRAPSSWEVDREGVESGDAASR</sequence>
<name>A0A9P4HJS7_9PLEO</name>
<evidence type="ECO:0000256" key="1">
    <source>
        <dbReference type="ARBA" id="ARBA00004141"/>
    </source>
</evidence>
<keyword evidence="10" id="KW-1185">Reference proteome</keyword>
<feature type="transmembrane region" description="Helical" evidence="7">
    <location>
        <begin position="197"/>
        <end position="221"/>
    </location>
</feature>